<keyword evidence="1" id="KW-0732">Signal</keyword>
<keyword evidence="4" id="KW-1185">Reference proteome</keyword>
<comment type="caution">
    <text evidence="3">The sequence shown here is derived from an EMBL/GenBank/DDBJ whole genome shotgun (WGS) entry which is preliminary data.</text>
</comment>
<proteinExistence type="predicted"/>
<gene>
    <name evidence="3" type="ORF">GCM10023217_08530</name>
</gene>
<evidence type="ECO:0000256" key="1">
    <source>
        <dbReference type="SAM" id="SignalP"/>
    </source>
</evidence>
<dbReference type="Pfam" id="PF04213">
    <property type="entry name" value="HtaA"/>
    <property type="match status" value="1"/>
</dbReference>
<dbReference type="RefSeq" id="WP_246993509.1">
    <property type="nucleotide sequence ID" value="NZ_BAABIE010000003.1"/>
</dbReference>
<organism evidence="3 4">
    <name type="scientific">Gordonia alkaliphila</name>
    <dbReference type="NCBI Taxonomy" id="1053547"/>
    <lineage>
        <taxon>Bacteria</taxon>
        <taxon>Bacillati</taxon>
        <taxon>Actinomycetota</taxon>
        <taxon>Actinomycetes</taxon>
        <taxon>Mycobacteriales</taxon>
        <taxon>Gordoniaceae</taxon>
        <taxon>Gordonia</taxon>
    </lineage>
</organism>
<protein>
    <recommendedName>
        <fullName evidence="2">Htaa domain-containing protein</fullName>
    </recommendedName>
</protein>
<feature type="chain" id="PRO_5046104617" description="Htaa domain-containing protein" evidence="1">
    <location>
        <begin position="30"/>
        <end position="361"/>
    </location>
</feature>
<sequence length="361" mass="38140">MKFVRSALISLLAMCTALAGLVWASPAQAAPSAAIDVYLADGVTPVGQTQLHPGDTVVVKGRGYDPNANTTGGLPVPVPPGVPHGTFVTFGSFDQNWRPSKGAPESARTTDRTQTKWAISDAALNQVPNVPFDMRRTVRVGSVPLHRDGTFTAKIKLTTPKDAPADGRWGIYTFGGADAVNAAQERFVPINYSTEPGPNTPQPAVKNLVWAYSPNFYSTFVESTQGAVAGSNGAAAAKDGTLSYELESNTVRNGKGELRYRGTVVAYTKFHLYEIALVDPIIRVDGTKAVLSMKTSTTDQNGVDVLRRVDIADLTLTRAQLARLADSQDVVGIPAAFRGGITPTLLAGLSLGAASPVSILF</sequence>
<evidence type="ECO:0000313" key="4">
    <source>
        <dbReference type="Proteomes" id="UP001500822"/>
    </source>
</evidence>
<feature type="domain" description="Htaa" evidence="2">
    <location>
        <begin position="220"/>
        <end position="336"/>
    </location>
</feature>
<feature type="signal peptide" evidence="1">
    <location>
        <begin position="1"/>
        <end position="29"/>
    </location>
</feature>
<dbReference type="Proteomes" id="UP001500822">
    <property type="component" value="Unassembled WGS sequence"/>
</dbReference>
<evidence type="ECO:0000313" key="3">
    <source>
        <dbReference type="EMBL" id="GAA4742414.1"/>
    </source>
</evidence>
<dbReference type="EMBL" id="BAABIE010000003">
    <property type="protein sequence ID" value="GAA4742414.1"/>
    <property type="molecule type" value="Genomic_DNA"/>
</dbReference>
<reference evidence="4" key="1">
    <citation type="journal article" date="2019" name="Int. J. Syst. Evol. Microbiol.">
        <title>The Global Catalogue of Microorganisms (GCM) 10K type strain sequencing project: providing services to taxonomists for standard genome sequencing and annotation.</title>
        <authorList>
            <consortium name="The Broad Institute Genomics Platform"/>
            <consortium name="The Broad Institute Genome Sequencing Center for Infectious Disease"/>
            <person name="Wu L."/>
            <person name="Ma J."/>
        </authorList>
    </citation>
    <scope>NUCLEOTIDE SEQUENCE [LARGE SCALE GENOMIC DNA]</scope>
    <source>
        <strain evidence="4">JCM 18077</strain>
    </source>
</reference>
<accession>A0ABP8Z015</accession>
<evidence type="ECO:0000259" key="2">
    <source>
        <dbReference type="Pfam" id="PF04213"/>
    </source>
</evidence>
<name>A0ABP8Z015_9ACTN</name>
<dbReference type="InterPro" id="IPR007331">
    <property type="entry name" value="Htaa"/>
</dbReference>